<evidence type="ECO:0000313" key="4">
    <source>
        <dbReference type="Proteomes" id="UP001589867"/>
    </source>
</evidence>
<protein>
    <submittedName>
        <fullName evidence="3">Relaxase/mobilization nuclease domain-containing protein</fullName>
    </submittedName>
</protein>
<evidence type="ECO:0000256" key="1">
    <source>
        <dbReference type="SAM" id="MobiDB-lite"/>
    </source>
</evidence>
<proteinExistence type="predicted"/>
<accession>A0ABV6M811</accession>
<name>A0ABV6M811_9ACTN</name>
<dbReference type="RefSeq" id="WP_377254178.1">
    <property type="nucleotide sequence ID" value="NZ_JBHLUH010000052.1"/>
</dbReference>
<organism evidence="3 4">
    <name type="scientific">Phytohabitans kaempferiae</name>
    <dbReference type="NCBI Taxonomy" id="1620943"/>
    <lineage>
        <taxon>Bacteria</taxon>
        <taxon>Bacillati</taxon>
        <taxon>Actinomycetota</taxon>
        <taxon>Actinomycetes</taxon>
        <taxon>Micromonosporales</taxon>
        <taxon>Micromonosporaceae</taxon>
    </lineage>
</organism>
<dbReference type="Pfam" id="PF03432">
    <property type="entry name" value="Relaxase"/>
    <property type="match status" value="1"/>
</dbReference>
<dbReference type="EMBL" id="JBHLUH010000052">
    <property type="protein sequence ID" value="MFC0530835.1"/>
    <property type="molecule type" value="Genomic_DNA"/>
</dbReference>
<feature type="domain" description="MobA/VirD2-like nuclease" evidence="2">
    <location>
        <begin position="78"/>
        <end position="168"/>
    </location>
</feature>
<gene>
    <name evidence="3" type="ORF">ACFFIA_24530</name>
</gene>
<feature type="region of interest" description="Disordered" evidence="1">
    <location>
        <begin position="467"/>
        <end position="491"/>
    </location>
</feature>
<evidence type="ECO:0000313" key="3">
    <source>
        <dbReference type="EMBL" id="MFC0530835.1"/>
    </source>
</evidence>
<sequence length="491" mass="53266">MIPAVHPRGSNVGGLLRYLFGPGKREEHLHPRVVAAWDGADPLPNLQPPRLPGGGPDVRRLTQLLEQPVRIGFRPPAKTVWHCSIRTHPTDRTLSDGQWAHIAAEVIAAVELAPHGDLDAVRWLAVRHNDDHVHLVATLVRQDRRTAWPWQDKRKAQAACRDLEERYGVYRVAVAGPGARRWPGAAELNKAARLAGGSKRTAGTHRVVAPREQLRRQVRETAAIAADEHEFFARLTAAGAQVRLRRSSRDADEVTGYAVGLPGHRTATGEVVWYGGGRLAADLTLPQLRSRWTGTPPPMGGNAARIAAAASFPLNVSRRAAETVRDATTVIAASPSPAVASAIAYAAADLLTATAQAWEGRSGGPLTEAAEWLDRAAHELRGRISARRVSQAGHLRAMARLVAKTSTASRDEDATAATQLVYTLAAFAENLADLCEAVDRLQQTRAAREAAGRLRAYVPQSGLTGARVAGTRHAWHREPERSSRQQRGQHR</sequence>
<dbReference type="InterPro" id="IPR005094">
    <property type="entry name" value="Endonuclease_MobA/VirD2"/>
</dbReference>
<keyword evidence="4" id="KW-1185">Reference proteome</keyword>
<reference evidence="3 4" key="1">
    <citation type="submission" date="2024-09" db="EMBL/GenBank/DDBJ databases">
        <authorList>
            <person name="Sun Q."/>
            <person name="Mori K."/>
        </authorList>
    </citation>
    <scope>NUCLEOTIDE SEQUENCE [LARGE SCALE GENOMIC DNA]</scope>
    <source>
        <strain evidence="3 4">TBRC 3947</strain>
    </source>
</reference>
<evidence type="ECO:0000259" key="2">
    <source>
        <dbReference type="Pfam" id="PF03432"/>
    </source>
</evidence>
<comment type="caution">
    <text evidence="3">The sequence shown here is derived from an EMBL/GenBank/DDBJ whole genome shotgun (WGS) entry which is preliminary data.</text>
</comment>
<dbReference type="Proteomes" id="UP001589867">
    <property type="component" value="Unassembled WGS sequence"/>
</dbReference>